<sequence length="272" mass="29333">MTRNQAVVAHEKNTITHRGHELLNVLQRLGGSARNAQISQVMGVSEETVRRLVKALDKAGRVERVHGGTYLRGNDEAPVFSGSLGQNPKEKSRIANAVADMVSDDMTLFLNVGSTTTYVAEQLRLRRNLMVVTNSISVTQALANHNDNRVFLAGGEVEPSERGTFGSETEAYVRQFTYDLAIFGANAISSEFGFMVMNPAEAGLTRVASGQADKVVFAAGSTKFGARAPVVVCPPETVTHLVTDAPPDEKLAAVLAKWGVEVRIANEKVEQP</sequence>
<evidence type="ECO:0000313" key="5">
    <source>
        <dbReference type="EMBL" id="MFB9232146.1"/>
    </source>
</evidence>
<feature type="domain" description="HTH deoR-type" evidence="4">
    <location>
        <begin position="18"/>
        <end position="71"/>
    </location>
</feature>
<dbReference type="InterPro" id="IPR036390">
    <property type="entry name" value="WH_DNA-bd_sf"/>
</dbReference>
<dbReference type="EMBL" id="JBHMEA010000038">
    <property type="protein sequence ID" value="MFB9232146.1"/>
    <property type="molecule type" value="Genomic_DNA"/>
</dbReference>
<evidence type="ECO:0000313" key="6">
    <source>
        <dbReference type="Proteomes" id="UP001589683"/>
    </source>
</evidence>
<evidence type="ECO:0000256" key="1">
    <source>
        <dbReference type="ARBA" id="ARBA00022491"/>
    </source>
</evidence>
<evidence type="ECO:0000259" key="4">
    <source>
        <dbReference type="SMART" id="SM00420"/>
    </source>
</evidence>
<name>A0ABV5JFA5_9RHOB</name>
<dbReference type="InterPro" id="IPR037171">
    <property type="entry name" value="NagB/RpiA_transferase-like"/>
</dbReference>
<keyword evidence="5" id="KW-0238">DNA-binding</keyword>
<keyword evidence="2" id="KW-0805">Transcription regulation</keyword>
<evidence type="ECO:0000256" key="2">
    <source>
        <dbReference type="ARBA" id="ARBA00023015"/>
    </source>
</evidence>
<gene>
    <name evidence="5" type="ORF">ACFFUT_10165</name>
</gene>
<dbReference type="Pfam" id="PF08220">
    <property type="entry name" value="HTH_DeoR"/>
    <property type="match status" value="1"/>
</dbReference>
<dbReference type="Proteomes" id="UP001589683">
    <property type="component" value="Unassembled WGS sequence"/>
</dbReference>
<comment type="caution">
    <text evidence="5">The sequence shown here is derived from an EMBL/GenBank/DDBJ whole genome shotgun (WGS) entry which is preliminary data.</text>
</comment>
<dbReference type="SUPFAM" id="SSF100950">
    <property type="entry name" value="NagB/RpiA/CoA transferase-like"/>
    <property type="match status" value="1"/>
</dbReference>
<dbReference type="InterPro" id="IPR001034">
    <property type="entry name" value="DeoR_HTH"/>
</dbReference>
<dbReference type="PANTHER" id="PTHR30363">
    <property type="entry name" value="HTH-TYPE TRANSCRIPTIONAL REGULATOR SRLR-RELATED"/>
    <property type="match status" value="1"/>
</dbReference>
<keyword evidence="1" id="KW-0678">Repressor</keyword>
<proteinExistence type="predicted"/>
<evidence type="ECO:0000256" key="3">
    <source>
        <dbReference type="ARBA" id="ARBA00023163"/>
    </source>
</evidence>
<organism evidence="5 6">
    <name type="scientific">Pseudohalocynthiibacter aestuariivivens</name>
    <dbReference type="NCBI Taxonomy" id="1591409"/>
    <lineage>
        <taxon>Bacteria</taxon>
        <taxon>Pseudomonadati</taxon>
        <taxon>Pseudomonadota</taxon>
        <taxon>Alphaproteobacteria</taxon>
        <taxon>Rhodobacterales</taxon>
        <taxon>Paracoccaceae</taxon>
        <taxon>Pseudohalocynthiibacter</taxon>
    </lineage>
</organism>
<keyword evidence="6" id="KW-1185">Reference proteome</keyword>
<dbReference type="Pfam" id="PF00455">
    <property type="entry name" value="DeoRC"/>
    <property type="match status" value="1"/>
</dbReference>
<dbReference type="Gene3D" id="1.10.10.10">
    <property type="entry name" value="Winged helix-like DNA-binding domain superfamily/Winged helix DNA-binding domain"/>
    <property type="match status" value="1"/>
</dbReference>
<keyword evidence="3" id="KW-0804">Transcription</keyword>
<dbReference type="SMART" id="SM01134">
    <property type="entry name" value="DeoRC"/>
    <property type="match status" value="1"/>
</dbReference>
<dbReference type="InterPro" id="IPR014036">
    <property type="entry name" value="DeoR-like_C"/>
</dbReference>
<dbReference type="GO" id="GO:0003677">
    <property type="term" value="F:DNA binding"/>
    <property type="evidence" value="ECO:0007669"/>
    <property type="project" value="UniProtKB-KW"/>
</dbReference>
<dbReference type="InterPro" id="IPR050313">
    <property type="entry name" value="Carb_Metab_HTH_regulators"/>
</dbReference>
<reference evidence="5 6" key="1">
    <citation type="submission" date="2024-09" db="EMBL/GenBank/DDBJ databases">
        <authorList>
            <person name="Sun Q."/>
            <person name="Mori K."/>
        </authorList>
    </citation>
    <scope>NUCLEOTIDE SEQUENCE [LARGE SCALE GENOMIC DNA]</scope>
    <source>
        <strain evidence="5 6">CECT 8726</strain>
    </source>
</reference>
<accession>A0ABV5JFA5</accession>
<protein>
    <submittedName>
        <fullName evidence="5">DeoR/GlpR family DNA-binding transcription regulator</fullName>
    </submittedName>
</protein>
<dbReference type="InterPro" id="IPR036388">
    <property type="entry name" value="WH-like_DNA-bd_sf"/>
</dbReference>
<dbReference type="RefSeq" id="WP_213889935.1">
    <property type="nucleotide sequence ID" value="NZ_JAGFNU010000008.1"/>
</dbReference>
<dbReference type="Gene3D" id="3.40.50.1360">
    <property type="match status" value="1"/>
</dbReference>
<dbReference type="SUPFAM" id="SSF46785">
    <property type="entry name" value="Winged helix' DNA-binding domain"/>
    <property type="match status" value="1"/>
</dbReference>
<dbReference type="SMART" id="SM00420">
    <property type="entry name" value="HTH_DEOR"/>
    <property type="match status" value="1"/>
</dbReference>
<dbReference type="PANTHER" id="PTHR30363:SF4">
    <property type="entry name" value="GLYCEROL-3-PHOSPHATE REGULON REPRESSOR"/>
    <property type="match status" value="1"/>
</dbReference>